<evidence type="ECO:0000256" key="1">
    <source>
        <dbReference type="SAM" id="MobiDB-lite"/>
    </source>
</evidence>
<feature type="compositionally biased region" description="Basic and acidic residues" evidence="1">
    <location>
        <begin position="82"/>
        <end position="94"/>
    </location>
</feature>
<reference evidence="2" key="1">
    <citation type="submission" date="2023-01" db="EMBL/GenBank/DDBJ databases">
        <title>Metagenome sequencing of chrysophaentin producing Chrysophaeum taylorii.</title>
        <authorList>
            <person name="Davison J."/>
            <person name="Bewley C."/>
        </authorList>
    </citation>
    <scope>NUCLEOTIDE SEQUENCE</scope>
    <source>
        <strain evidence="2">NIES-1699</strain>
    </source>
</reference>
<evidence type="ECO:0000313" key="2">
    <source>
        <dbReference type="EMBL" id="KAJ8604907.1"/>
    </source>
</evidence>
<evidence type="ECO:0000313" key="3">
    <source>
        <dbReference type="Proteomes" id="UP001230188"/>
    </source>
</evidence>
<dbReference type="EMBL" id="JAQMWT010000320">
    <property type="protein sequence ID" value="KAJ8604907.1"/>
    <property type="molecule type" value="Genomic_DNA"/>
</dbReference>
<proteinExistence type="predicted"/>
<accession>A0AAD7XQA7</accession>
<feature type="compositionally biased region" description="Basic and acidic residues" evidence="1">
    <location>
        <begin position="1"/>
        <end position="21"/>
    </location>
</feature>
<feature type="region of interest" description="Disordered" evidence="1">
    <location>
        <begin position="52"/>
        <end position="115"/>
    </location>
</feature>
<gene>
    <name evidence="2" type="ORF">CTAYLR_004330</name>
</gene>
<comment type="caution">
    <text evidence="2">The sequence shown here is derived from an EMBL/GenBank/DDBJ whole genome shotgun (WGS) entry which is preliminary data.</text>
</comment>
<protein>
    <submittedName>
        <fullName evidence="2">Uncharacterized protein</fullName>
    </submittedName>
</protein>
<dbReference type="Proteomes" id="UP001230188">
    <property type="component" value="Unassembled WGS sequence"/>
</dbReference>
<sequence>MLVTREERAPRLLPRHAERTRGGGAGAPAVAVVPPDATLSVEGPVTTALAAQRAAGIQNPEDSQRTSAVGGQRHSIPLAPRLEGRVALEDDARDASLPQRDPGPEAPEPATDNCDPRVHMMLTLLLLSLTTKVAALRPPSPAPTLINALSTAAASVSDPDLAAIVKAVDVESLTHLIETLVVENAPWVAKYGEQGRFGLPLDSQDPLVKLQRAECVLALHLILHHEAATVPGTDRYAPLSPSDFIDPDRLQVLLSASNGGKSESETKS</sequence>
<name>A0AAD7XQA7_9STRA</name>
<organism evidence="2 3">
    <name type="scientific">Chrysophaeum taylorii</name>
    <dbReference type="NCBI Taxonomy" id="2483200"/>
    <lineage>
        <taxon>Eukaryota</taxon>
        <taxon>Sar</taxon>
        <taxon>Stramenopiles</taxon>
        <taxon>Ochrophyta</taxon>
        <taxon>Pelagophyceae</taxon>
        <taxon>Pelagomonadales</taxon>
        <taxon>Pelagomonadaceae</taxon>
        <taxon>Chrysophaeum</taxon>
    </lineage>
</organism>
<dbReference type="AlphaFoldDB" id="A0AAD7XQA7"/>
<keyword evidence="3" id="KW-1185">Reference proteome</keyword>
<feature type="region of interest" description="Disordered" evidence="1">
    <location>
        <begin position="1"/>
        <end position="31"/>
    </location>
</feature>